<dbReference type="GO" id="GO:0042973">
    <property type="term" value="F:glucan endo-1,3-beta-D-glucosidase activity"/>
    <property type="evidence" value="ECO:0007669"/>
    <property type="project" value="UniProtKB-EC"/>
</dbReference>
<reference evidence="15" key="2">
    <citation type="journal article" date="2023" name="Microbiol Resour">
        <title>Decontamination and Annotation of the Draft Genome Sequence of the Oomycete Lagenidium giganteum ARSEF 373.</title>
        <authorList>
            <person name="Morgan W.R."/>
            <person name="Tartar A."/>
        </authorList>
    </citation>
    <scope>NUCLEOTIDE SEQUENCE</scope>
    <source>
        <strain evidence="15">ARSEF 373</strain>
    </source>
</reference>
<keyword evidence="14" id="KW-0732">Signal</keyword>
<keyword evidence="6" id="KW-0472">Membrane</keyword>
<dbReference type="PANTHER" id="PTHR16631">
    <property type="entry name" value="GLUCAN 1,3-BETA-GLUCOSIDASE"/>
    <property type="match status" value="1"/>
</dbReference>
<dbReference type="Proteomes" id="UP001146120">
    <property type="component" value="Unassembled WGS sequence"/>
</dbReference>
<evidence type="ECO:0000256" key="6">
    <source>
        <dbReference type="ARBA" id="ARBA00023136"/>
    </source>
</evidence>
<comment type="catalytic activity">
    <reaction evidence="1">
        <text>Hydrolysis of (1-&gt;3)-beta-D-glucosidic linkages in (1-&gt;3)-beta-D-glucans.</text>
        <dbReference type="EC" id="3.2.1.39"/>
    </reaction>
</comment>
<keyword evidence="10" id="KW-0624">Polysaccharide degradation</keyword>
<keyword evidence="9" id="KW-0961">Cell wall biogenesis/degradation</keyword>
<accession>A0AAV2ZF92</accession>
<dbReference type="SUPFAM" id="SSF51445">
    <property type="entry name" value="(Trans)glycosidases"/>
    <property type="match status" value="1"/>
</dbReference>
<evidence type="ECO:0000256" key="8">
    <source>
        <dbReference type="ARBA" id="ARBA00023277"/>
    </source>
</evidence>
<dbReference type="AlphaFoldDB" id="A0AAV2ZF92"/>
<evidence type="ECO:0000256" key="3">
    <source>
        <dbReference type="ARBA" id="ARBA00012780"/>
    </source>
</evidence>
<comment type="subcellular location">
    <subcellularLocation>
        <location evidence="2">Cell membrane</location>
    </subcellularLocation>
</comment>
<evidence type="ECO:0000256" key="13">
    <source>
        <dbReference type="ARBA" id="ARBA00043078"/>
    </source>
</evidence>
<dbReference type="InterPro" id="IPR050732">
    <property type="entry name" value="Beta-glucan_modifiers"/>
</dbReference>
<keyword evidence="8" id="KW-0119">Carbohydrate metabolism</keyword>
<comment type="function">
    <text evidence="11">Glucanases play a role in cell expansion during growth, in cell-cell fusion during mating, and in spore release during sporulation. This enzyme may be involved in beta-glucan degradation. Active on laminarin and lichenan.</text>
</comment>
<keyword evidence="7" id="KW-0325">Glycoprotein</keyword>
<organism evidence="15 16">
    <name type="scientific">Lagenidium giganteum</name>
    <dbReference type="NCBI Taxonomy" id="4803"/>
    <lineage>
        <taxon>Eukaryota</taxon>
        <taxon>Sar</taxon>
        <taxon>Stramenopiles</taxon>
        <taxon>Oomycota</taxon>
        <taxon>Peronosporomycetes</taxon>
        <taxon>Pythiales</taxon>
        <taxon>Pythiaceae</taxon>
    </lineage>
</organism>
<dbReference type="GO" id="GO:0005886">
    <property type="term" value="C:plasma membrane"/>
    <property type="evidence" value="ECO:0007669"/>
    <property type="project" value="UniProtKB-SubCell"/>
</dbReference>
<sequence length="288" mass="30883">MKTVAYLAIAAAAFTAEVAARSVCYDPAHNNPMTIEAINADMDAIKAAGFTGIRTYFTKYADTDLGSIAAQKGLNASIGIPYGPQAKDTEAHVLAAIAAAQKGTVQQVYVGNENLAQIKQVPADMLDIIRRIKAAAPNVKVGTVQRQTELLDKNQAVTGFKELVDECDIIGVNLHPFFNPNTKASGAIGVLDAQWKQLHSREVEALYPGVAAKLAITEVGWPTAGSLAENTGTPEGAKLVFDGFNTWADENNLADGRTFYFQMFDQPQRENPVEKAFGIASATRSSKY</sequence>
<evidence type="ECO:0000313" key="15">
    <source>
        <dbReference type="EMBL" id="DBA05242.1"/>
    </source>
</evidence>
<keyword evidence="5" id="KW-0378">Hydrolase</keyword>
<evidence type="ECO:0000256" key="11">
    <source>
        <dbReference type="ARBA" id="ARBA00037649"/>
    </source>
</evidence>
<feature type="chain" id="PRO_5043707862" description="glucan endo-1,3-beta-D-glucosidase" evidence="14">
    <location>
        <begin position="21"/>
        <end position="288"/>
    </location>
</feature>
<protein>
    <recommendedName>
        <fullName evidence="3">glucan endo-1,3-beta-D-glucosidase</fullName>
        <ecNumber evidence="3">3.2.1.39</ecNumber>
    </recommendedName>
    <alternativeName>
        <fullName evidence="13">Endo-1,3-beta-glucanase btgC</fullName>
    </alternativeName>
    <alternativeName>
        <fullName evidence="12">Laminarinase btgC</fullName>
    </alternativeName>
</protein>
<evidence type="ECO:0000256" key="7">
    <source>
        <dbReference type="ARBA" id="ARBA00023180"/>
    </source>
</evidence>
<evidence type="ECO:0000256" key="12">
    <source>
        <dbReference type="ARBA" id="ARBA00042373"/>
    </source>
</evidence>
<evidence type="ECO:0000256" key="14">
    <source>
        <dbReference type="SAM" id="SignalP"/>
    </source>
</evidence>
<evidence type="ECO:0000256" key="9">
    <source>
        <dbReference type="ARBA" id="ARBA00023316"/>
    </source>
</evidence>
<dbReference type="EC" id="3.2.1.39" evidence="3"/>
<evidence type="ECO:0000256" key="5">
    <source>
        <dbReference type="ARBA" id="ARBA00022801"/>
    </source>
</evidence>
<dbReference type="EMBL" id="DAKRPA010000001">
    <property type="protein sequence ID" value="DBA05242.1"/>
    <property type="molecule type" value="Genomic_DNA"/>
</dbReference>
<dbReference type="Gene3D" id="3.20.20.80">
    <property type="entry name" value="Glycosidases"/>
    <property type="match status" value="1"/>
</dbReference>
<comment type="caution">
    <text evidence="15">The sequence shown here is derived from an EMBL/GenBank/DDBJ whole genome shotgun (WGS) entry which is preliminary data.</text>
</comment>
<evidence type="ECO:0000256" key="2">
    <source>
        <dbReference type="ARBA" id="ARBA00004236"/>
    </source>
</evidence>
<dbReference type="InterPro" id="IPR017853">
    <property type="entry name" value="GH"/>
</dbReference>
<evidence type="ECO:0000313" key="16">
    <source>
        <dbReference type="Proteomes" id="UP001146120"/>
    </source>
</evidence>
<evidence type="ECO:0000256" key="10">
    <source>
        <dbReference type="ARBA" id="ARBA00023326"/>
    </source>
</evidence>
<evidence type="ECO:0000256" key="1">
    <source>
        <dbReference type="ARBA" id="ARBA00000382"/>
    </source>
</evidence>
<keyword evidence="4" id="KW-1003">Cell membrane</keyword>
<dbReference type="GO" id="GO:0071555">
    <property type="term" value="P:cell wall organization"/>
    <property type="evidence" value="ECO:0007669"/>
    <property type="project" value="UniProtKB-KW"/>
</dbReference>
<evidence type="ECO:0000256" key="4">
    <source>
        <dbReference type="ARBA" id="ARBA00022475"/>
    </source>
</evidence>
<reference evidence="15" key="1">
    <citation type="submission" date="2022-11" db="EMBL/GenBank/DDBJ databases">
        <authorList>
            <person name="Morgan W.R."/>
            <person name="Tartar A."/>
        </authorList>
    </citation>
    <scope>NUCLEOTIDE SEQUENCE</scope>
    <source>
        <strain evidence="15">ARSEF 373</strain>
    </source>
</reference>
<keyword evidence="16" id="KW-1185">Reference proteome</keyword>
<name>A0AAV2ZF92_9STRA</name>
<dbReference type="GO" id="GO:0000272">
    <property type="term" value="P:polysaccharide catabolic process"/>
    <property type="evidence" value="ECO:0007669"/>
    <property type="project" value="UniProtKB-KW"/>
</dbReference>
<gene>
    <name evidence="15" type="ORF">N0F65_007404</name>
</gene>
<feature type="signal peptide" evidence="14">
    <location>
        <begin position="1"/>
        <end position="20"/>
    </location>
</feature>
<dbReference type="PANTHER" id="PTHR16631:SF17">
    <property type="entry name" value="GLUCAN ENDO-1,3-BETA-GLUCOSIDASE BTGC"/>
    <property type="match status" value="1"/>
</dbReference>
<proteinExistence type="predicted"/>